<dbReference type="PANTHER" id="PTHR43401:SF2">
    <property type="entry name" value="L-THREONINE 3-DEHYDROGENASE"/>
    <property type="match status" value="1"/>
</dbReference>
<dbReference type="InterPro" id="IPR002328">
    <property type="entry name" value="ADH_Zn_CS"/>
</dbReference>
<organism evidence="5 6">
    <name type="scientific">candidate division KSB3 bacterium</name>
    <dbReference type="NCBI Taxonomy" id="2044937"/>
    <lineage>
        <taxon>Bacteria</taxon>
        <taxon>candidate division KSB3</taxon>
    </lineage>
</organism>
<keyword evidence="2" id="KW-0862">Zinc</keyword>
<dbReference type="Proteomes" id="UP000230821">
    <property type="component" value="Unassembled WGS sequence"/>
</dbReference>
<keyword evidence="1" id="KW-0479">Metal-binding</keyword>
<dbReference type="EMBL" id="PDSK01000096">
    <property type="protein sequence ID" value="PIE33610.1"/>
    <property type="molecule type" value="Genomic_DNA"/>
</dbReference>
<evidence type="ECO:0000256" key="1">
    <source>
        <dbReference type="ARBA" id="ARBA00022723"/>
    </source>
</evidence>
<dbReference type="SUPFAM" id="SSF50129">
    <property type="entry name" value="GroES-like"/>
    <property type="match status" value="1"/>
</dbReference>
<dbReference type="GO" id="GO:0016491">
    <property type="term" value="F:oxidoreductase activity"/>
    <property type="evidence" value="ECO:0007669"/>
    <property type="project" value="UniProtKB-KW"/>
</dbReference>
<proteinExistence type="predicted"/>
<reference evidence="5 6" key="1">
    <citation type="submission" date="2017-10" db="EMBL/GenBank/DDBJ databases">
        <title>Novel microbial diversity and functional potential in the marine mammal oral microbiome.</title>
        <authorList>
            <person name="Dudek N.K."/>
            <person name="Sun C.L."/>
            <person name="Burstein D."/>
            <person name="Kantor R.S."/>
            <person name="Aliaga Goltsman D.S."/>
            <person name="Bik E.M."/>
            <person name="Thomas B.C."/>
            <person name="Banfield J.F."/>
            <person name="Relman D.A."/>
        </authorList>
    </citation>
    <scope>NUCLEOTIDE SEQUENCE [LARGE SCALE GENOMIC DNA]</scope>
    <source>
        <strain evidence="5">DOLJORAL78_47_16</strain>
    </source>
</reference>
<protein>
    <recommendedName>
        <fullName evidence="4">Alcohol dehydrogenase-like N-terminal domain-containing protein</fullName>
    </recommendedName>
</protein>
<dbReference type="Pfam" id="PF08240">
    <property type="entry name" value="ADH_N"/>
    <property type="match status" value="1"/>
</dbReference>
<dbReference type="InterPro" id="IPR013154">
    <property type="entry name" value="ADH-like_N"/>
</dbReference>
<sequence>MLRAVMTQPGAIQVHDVEQLVTKAQEVLVNIKKIGVYGSDIHVYHGLHPYTGYPVVQGHEVAGEIVEFGQDITESRIANSA</sequence>
<dbReference type="InterPro" id="IPR050129">
    <property type="entry name" value="Zn_alcohol_dh"/>
</dbReference>
<feature type="domain" description="Alcohol dehydrogenase-like N-terminal" evidence="4">
    <location>
        <begin position="24"/>
        <end position="74"/>
    </location>
</feature>
<evidence type="ECO:0000256" key="2">
    <source>
        <dbReference type="ARBA" id="ARBA00022833"/>
    </source>
</evidence>
<evidence type="ECO:0000259" key="4">
    <source>
        <dbReference type="Pfam" id="PF08240"/>
    </source>
</evidence>
<dbReference type="GO" id="GO:0008270">
    <property type="term" value="F:zinc ion binding"/>
    <property type="evidence" value="ECO:0007669"/>
    <property type="project" value="InterPro"/>
</dbReference>
<dbReference type="PANTHER" id="PTHR43401">
    <property type="entry name" value="L-THREONINE 3-DEHYDROGENASE"/>
    <property type="match status" value="1"/>
</dbReference>
<evidence type="ECO:0000256" key="3">
    <source>
        <dbReference type="ARBA" id="ARBA00023002"/>
    </source>
</evidence>
<evidence type="ECO:0000313" key="5">
    <source>
        <dbReference type="EMBL" id="PIE33610.1"/>
    </source>
</evidence>
<gene>
    <name evidence="5" type="ORF">CSA56_10870</name>
</gene>
<name>A0A2G6KE00_9BACT</name>
<dbReference type="Gene3D" id="3.90.180.10">
    <property type="entry name" value="Medium-chain alcohol dehydrogenases, catalytic domain"/>
    <property type="match status" value="1"/>
</dbReference>
<dbReference type="InterPro" id="IPR011032">
    <property type="entry name" value="GroES-like_sf"/>
</dbReference>
<dbReference type="PROSITE" id="PS00059">
    <property type="entry name" value="ADH_ZINC"/>
    <property type="match status" value="1"/>
</dbReference>
<comment type="caution">
    <text evidence="5">The sequence shown here is derived from an EMBL/GenBank/DDBJ whole genome shotgun (WGS) entry which is preliminary data.</text>
</comment>
<keyword evidence="3" id="KW-0560">Oxidoreductase</keyword>
<accession>A0A2G6KE00</accession>
<evidence type="ECO:0000313" key="6">
    <source>
        <dbReference type="Proteomes" id="UP000230821"/>
    </source>
</evidence>
<dbReference type="AlphaFoldDB" id="A0A2G6KE00"/>